<protein>
    <recommendedName>
        <fullName evidence="4">Metal-dependent hydrolase</fullName>
    </recommendedName>
</protein>
<dbReference type="OrthoDB" id="2282679at2759"/>
<feature type="transmembrane region" description="Helical" evidence="1">
    <location>
        <begin position="21"/>
        <end position="44"/>
    </location>
</feature>
<keyword evidence="1" id="KW-0812">Transmembrane</keyword>
<reference evidence="2" key="1">
    <citation type="submission" date="2013-08" db="EMBL/GenBank/DDBJ databases">
        <title>Gene expansion shapes genome architecture in the human pathogen Lichtheimia corymbifera: an evolutionary genomics analysis in the ancient terrestrial Mucorales (Mucoromycotina).</title>
        <authorList>
            <person name="Schwartze V.U."/>
            <person name="Winter S."/>
            <person name="Shelest E."/>
            <person name="Marcet-Houben M."/>
            <person name="Horn F."/>
            <person name="Wehner S."/>
            <person name="Hoffmann K."/>
            <person name="Riege K."/>
            <person name="Sammeth M."/>
            <person name="Nowrousian M."/>
            <person name="Valiante V."/>
            <person name="Linde J."/>
            <person name="Jacobsen I.D."/>
            <person name="Marz M."/>
            <person name="Brakhage A.A."/>
            <person name="Gabaldon T."/>
            <person name="Bocker S."/>
            <person name="Voigt K."/>
        </authorList>
    </citation>
    <scope>NUCLEOTIDE SEQUENCE [LARGE SCALE GENOMIC DNA]</scope>
    <source>
        <strain evidence="2">FSU 9682</strain>
    </source>
</reference>
<comment type="caution">
    <text evidence="2">The sequence shown here is derived from an EMBL/GenBank/DDBJ whole genome shotgun (WGS) entry which is preliminary data.</text>
</comment>
<sequence>MFIGHFATVHPLRRWFPNTPAYVLTIGVGFLDIVFAVICAIWHAEGVTVDPSEGKLGVQLHCDYSHSLVGALVFSTLYGFLAQVIVGGNDRQHFLAGFAASFSHWVEDWLVHNHDLLLDPWSRVIIGGTLLWSKYPLFATYAELLAAIAFGWFYVPEKERKNMYALVVNVILLVVFHYGNEVAFPRLATASLMQPTADLQNYGLAASMLFVFLTPAIILGWVFERRRRQPTIDTKKDQ</sequence>
<accession>A0A068SHH9</accession>
<organism evidence="2 3">
    <name type="scientific">Lichtheimia corymbifera JMRC:FSU:9682</name>
    <dbReference type="NCBI Taxonomy" id="1263082"/>
    <lineage>
        <taxon>Eukaryota</taxon>
        <taxon>Fungi</taxon>
        <taxon>Fungi incertae sedis</taxon>
        <taxon>Mucoromycota</taxon>
        <taxon>Mucoromycotina</taxon>
        <taxon>Mucoromycetes</taxon>
        <taxon>Mucorales</taxon>
        <taxon>Lichtheimiaceae</taxon>
        <taxon>Lichtheimia</taxon>
    </lineage>
</organism>
<evidence type="ECO:0000256" key="1">
    <source>
        <dbReference type="SAM" id="Phobius"/>
    </source>
</evidence>
<feature type="transmembrane region" description="Helical" evidence="1">
    <location>
        <begin position="132"/>
        <end position="155"/>
    </location>
</feature>
<evidence type="ECO:0008006" key="4">
    <source>
        <dbReference type="Google" id="ProtNLM"/>
    </source>
</evidence>
<keyword evidence="3" id="KW-1185">Reference proteome</keyword>
<name>A0A068SHH9_9FUNG</name>
<proteinExistence type="predicted"/>
<dbReference type="VEuPathDB" id="FungiDB:LCOR_11520.1"/>
<feature type="transmembrane region" description="Helical" evidence="1">
    <location>
        <begin position="199"/>
        <end position="223"/>
    </location>
</feature>
<dbReference type="EMBL" id="CBTN010000104">
    <property type="protein sequence ID" value="CDH60741.1"/>
    <property type="molecule type" value="Genomic_DNA"/>
</dbReference>
<feature type="transmembrane region" description="Helical" evidence="1">
    <location>
        <begin position="64"/>
        <end position="86"/>
    </location>
</feature>
<gene>
    <name evidence="2" type="ORF">LCOR_11520.1</name>
</gene>
<evidence type="ECO:0000313" key="2">
    <source>
        <dbReference type="EMBL" id="CDH60741.1"/>
    </source>
</evidence>
<feature type="transmembrane region" description="Helical" evidence="1">
    <location>
        <begin position="162"/>
        <end position="179"/>
    </location>
</feature>
<keyword evidence="1" id="KW-0472">Membrane</keyword>
<keyword evidence="1" id="KW-1133">Transmembrane helix</keyword>
<dbReference type="Proteomes" id="UP000027586">
    <property type="component" value="Unassembled WGS sequence"/>
</dbReference>
<dbReference type="AlphaFoldDB" id="A0A068SHH9"/>
<evidence type="ECO:0000313" key="3">
    <source>
        <dbReference type="Proteomes" id="UP000027586"/>
    </source>
</evidence>